<protein>
    <recommendedName>
        <fullName evidence="2">Antitoxin</fullName>
    </recommendedName>
</protein>
<dbReference type="EMBL" id="JBHSDK010000012">
    <property type="protein sequence ID" value="MFC4335176.1"/>
    <property type="molecule type" value="Genomic_DNA"/>
</dbReference>
<comment type="function">
    <text evidence="2">Antitoxin component of a type II toxin-antitoxin (TA) system.</text>
</comment>
<dbReference type="Pfam" id="PF02604">
    <property type="entry name" value="PhdYeFM_antitox"/>
    <property type="match status" value="1"/>
</dbReference>
<name>A0ABV8TWK8_9ACTN</name>
<sequence>MDEVSMSNARDQLSELATRVSVVGDRLYLTKKGRRIAALVPVEDAEAMEQAEDAYLARRADEARAEQGDEPYTPLSVLMEHYSADLKTDEEAA</sequence>
<organism evidence="3 4">
    <name type="scientific">Salininema proteolyticum</name>
    <dbReference type="NCBI Taxonomy" id="1607685"/>
    <lineage>
        <taxon>Bacteria</taxon>
        <taxon>Bacillati</taxon>
        <taxon>Actinomycetota</taxon>
        <taxon>Actinomycetes</taxon>
        <taxon>Glycomycetales</taxon>
        <taxon>Glycomycetaceae</taxon>
        <taxon>Salininema</taxon>
    </lineage>
</organism>
<keyword evidence="4" id="KW-1185">Reference proteome</keyword>
<dbReference type="Proteomes" id="UP001595823">
    <property type="component" value="Unassembled WGS sequence"/>
</dbReference>
<dbReference type="RefSeq" id="WP_380619613.1">
    <property type="nucleotide sequence ID" value="NZ_JBHSDK010000012.1"/>
</dbReference>
<evidence type="ECO:0000256" key="2">
    <source>
        <dbReference type="RuleBase" id="RU362080"/>
    </source>
</evidence>
<proteinExistence type="inferred from homology"/>
<dbReference type="NCBIfam" id="TIGR01552">
    <property type="entry name" value="phd_fam"/>
    <property type="match status" value="1"/>
</dbReference>
<gene>
    <name evidence="3" type="ORF">ACFPET_08185</name>
</gene>
<comment type="similarity">
    <text evidence="1 2">Belongs to the phD/YefM antitoxin family.</text>
</comment>
<evidence type="ECO:0000313" key="4">
    <source>
        <dbReference type="Proteomes" id="UP001595823"/>
    </source>
</evidence>
<dbReference type="InterPro" id="IPR036165">
    <property type="entry name" value="YefM-like_sf"/>
</dbReference>
<reference evidence="4" key="1">
    <citation type="journal article" date="2019" name="Int. J. Syst. Evol. Microbiol.">
        <title>The Global Catalogue of Microorganisms (GCM) 10K type strain sequencing project: providing services to taxonomists for standard genome sequencing and annotation.</title>
        <authorList>
            <consortium name="The Broad Institute Genomics Platform"/>
            <consortium name="The Broad Institute Genome Sequencing Center for Infectious Disease"/>
            <person name="Wu L."/>
            <person name="Ma J."/>
        </authorList>
    </citation>
    <scope>NUCLEOTIDE SEQUENCE [LARGE SCALE GENOMIC DNA]</scope>
    <source>
        <strain evidence="4">IBRC-M 10908</strain>
    </source>
</reference>
<comment type="caution">
    <text evidence="3">The sequence shown here is derived from an EMBL/GenBank/DDBJ whole genome shotgun (WGS) entry which is preliminary data.</text>
</comment>
<evidence type="ECO:0000256" key="1">
    <source>
        <dbReference type="ARBA" id="ARBA00009981"/>
    </source>
</evidence>
<evidence type="ECO:0000313" key="3">
    <source>
        <dbReference type="EMBL" id="MFC4335176.1"/>
    </source>
</evidence>
<dbReference type="Gene3D" id="3.40.1620.10">
    <property type="entry name" value="YefM-like domain"/>
    <property type="match status" value="1"/>
</dbReference>
<dbReference type="InterPro" id="IPR006442">
    <property type="entry name" value="Antitoxin_Phd/YefM"/>
</dbReference>
<accession>A0ABV8TWK8</accession>
<dbReference type="SUPFAM" id="SSF143120">
    <property type="entry name" value="YefM-like"/>
    <property type="match status" value="1"/>
</dbReference>